<sequence>MRRAILRLADLLPLPLRAYAFGLACELLDVVRALLDRTASHIGNGESVRASGECAMRRMA</sequence>
<dbReference type="RefSeq" id="WP_353946884.1">
    <property type="nucleotide sequence ID" value="NZ_CP159534.1"/>
</dbReference>
<dbReference type="EMBL" id="CP159534">
    <property type="protein sequence ID" value="XCJ75453.1"/>
    <property type="molecule type" value="Genomic_DNA"/>
</dbReference>
<dbReference type="AlphaFoldDB" id="A0AAU8J4R2"/>
<protein>
    <submittedName>
        <fullName evidence="1">Uncharacterized protein</fullName>
    </submittedName>
</protein>
<name>A0AAU8J4R2_9ACTN</name>
<evidence type="ECO:0000313" key="1">
    <source>
        <dbReference type="EMBL" id="XCJ75453.1"/>
    </source>
</evidence>
<proteinExistence type="predicted"/>
<reference evidence="1" key="1">
    <citation type="submission" date="2024-06" db="EMBL/GenBank/DDBJ databases">
        <title>Streptomyces sp. strain HUAS MG91 genome sequences.</title>
        <authorList>
            <person name="Mo P."/>
        </authorList>
    </citation>
    <scope>NUCLEOTIDE SEQUENCE</scope>
    <source>
        <strain evidence="1">HUAS MG91</strain>
    </source>
</reference>
<gene>
    <name evidence="1" type="ORF">ABII15_38180</name>
</gene>
<organism evidence="1">
    <name type="scientific">Streptomyces tabacisoli</name>
    <dbReference type="NCBI Taxonomy" id="3156398"/>
    <lineage>
        <taxon>Bacteria</taxon>
        <taxon>Bacillati</taxon>
        <taxon>Actinomycetota</taxon>
        <taxon>Actinomycetes</taxon>
        <taxon>Kitasatosporales</taxon>
        <taxon>Streptomycetaceae</taxon>
        <taxon>Streptomyces</taxon>
    </lineage>
</organism>
<dbReference type="KEGG" id="stac:ABII15_38180"/>
<accession>A0AAU8J4R2</accession>